<evidence type="ECO:0000256" key="2">
    <source>
        <dbReference type="ARBA" id="ARBA00022448"/>
    </source>
</evidence>
<dbReference type="InterPro" id="IPR027417">
    <property type="entry name" value="P-loop_NTPase"/>
</dbReference>
<dbReference type="GO" id="GO:0015807">
    <property type="term" value="P:L-amino acid transport"/>
    <property type="evidence" value="ECO:0007669"/>
    <property type="project" value="TreeGrafter"/>
</dbReference>
<reference evidence="7 8" key="1">
    <citation type="submission" date="2020-08" db="EMBL/GenBank/DDBJ databases">
        <title>Genomic Encyclopedia of Type Strains, Phase IV (KMG-IV): sequencing the most valuable type-strain genomes for metagenomic binning, comparative biology and taxonomic classification.</title>
        <authorList>
            <person name="Goeker M."/>
        </authorList>
    </citation>
    <scope>NUCLEOTIDE SEQUENCE [LARGE SCALE GENOMIC DNA]</scope>
    <source>
        <strain evidence="7 8">DSM 29853</strain>
    </source>
</reference>
<protein>
    <submittedName>
        <fullName evidence="7">Branched-chain amino acid transport system ATP-binding protein</fullName>
    </submittedName>
</protein>
<keyword evidence="2" id="KW-0813">Transport</keyword>
<dbReference type="InterPro" id="IPR003439">
    <property type="entry name" value="ABC_transporter-like_ATP-bd"/>
</dbReference>
<dbReference type="Pfam" id="PF00005">
    <property type="entry name" value="ABC_tran"/>
    <property type="match status" value="1"/>
</dbReference>
<dbReference type="CDD" id="cd03224">
    <property type="entry name" value="ABC_TM1139_LivF_branched"/>
    <property type="match status" value="1"/>
</dbReference>
<proteinExistence type="inferred from homology"/>
<dbReference type="Proteomes" id="UP000528286">
    <property type="component" value="Unassembled WGS sequence"/>
</dbReference>
<keyword evidence="8" id="KW-1185">Reference proteome</keyword>
<name>A0A7W6NJ64_9HYPH</name>
<dbReference type="SMART" id="SM00382">
    <property type="entry name" value="AAA"/>
    <property type="match status" value="1"/>
</dbReference>
<evidence type="ECO:0000256" key="1">
    <source>
        <dbReference type="ARBA" id="ARBA00005417"/>
    </source>
</evidence>
<sequence>MTELTIKQLVVARGGIPVVRGIDLTVRSGEISVVLGSNGAGKTTSLEGISGIIPAKGAILLDGEDISGQAAGIRARRGLRHVEQGRTVFPEMTTEENLKVALAPGASLDEAYGLFPELVQRRDIKSAMLSGGEQQMLVIARALVGRPKVILIDEMSSGLAPVIVSRLMEAVRKLADGGMAVLLVEQFANLALGVGNRAYVLRRGAVVYNGGCEALLKDPARLHHLYLGDVADSVAMHA</sequence>
<evidence type="ECO:0000259" key="6">
    <source>
        <dbReference type="PROSITE" id="PS50893"/>
    </source>
</evidence>
<evidence type="ECO:0000256" key="5">
    <source>
        <dbReference type="ARBA" id="ARBA00022970"/>
    </source>
</evidence>
<dbReference type="Gene3D" id="3.40.50.300">
    <property type="entry name" value="P-loop containing nucleotide triphosphate hydrolases"/>
    <property type="match status" value="1"/>
</dbReference>
<accession>A0A7W6NJ64</accession>
<keyword evidence="4 7" id="KW-0067">ATP-binding</keyword>
<dbReference type="GO" id="GO:0015658">
    <property type="term" value="F:branched-chain amino acid transmembrane transporter activity"/>
    <property type="evidence" value="ECO:0007669"/>
    <property type="project" value="TreeGrafter"/>
</dbReference>
<comment type="caution">
    <text evidence="7">The sequence shown here is derived from an EMBL/GenBank/DDBJ whole genome shotgun (WGS) entry which is preliminary data.</text>
</comment>
<organism evidence="7 8">
    <name type="scientific">Gellertiella hungarica</name>
    <dbReference type="NCBI Taxonomy" id="1572859"/>
    <lineage>
        <taxon>Bacteria</taxon>
        <taxon>Pseudomonadati</taxon>
        <taxon>Pseudomonadota</taxon>
        <taxon>Alphaproteobacteria</taxon>
        <taxon>Hyphomicrobiales</taxon>
        <taxon>Rhizobiaceae</taxon>
        <taxon>Gellertiella</taxon>
    </lineage>
</organism>
<dbReference type="GO" id="GO:0005524">
    <property type="term" value="F:ATP binding"/>
    <property type="evidence" value="ECO:0007669"/>
    <property type="project" value="UniProtKB-KW"/>
</dbReference>
<dbReference type="InterPro" id="IPR052156">
    <property type="entry name" value="BCAA_Transport_ATP-bd_LivF"/>
</dbReference>
<dbReference type="SUPFAM" id="SSF52540">
    <property type="entry name" value="P-loop containing nucleoside triphosphate hydrolases"/>
    <property type="match status" value="1"/>
</dbReference>
<dbReference type="InterPro" id="IPR017871">
    <property type="entry name" value="ABC_transporter-like_CS"/>
</dbReference>
<dbReference type="GO" id="GO:0016887">
    <property type="term" value="F:ATP hydrolysis activity"/>
    <property type="evidence" value="ECO:0007669"/>
    <property type="project" value="InterPro"/>
</dbReference>
<evidence type="ECO:0000313" key="7">
    <source>
        <dbReference type="EMBL" id="MBB4063070.1"/>
    </source>
</evidence>
<evidence type="ECO:0000256" key="4">
    <source>
        <dbReference type="ARBA" id="ARBA00022840"/>
    </source>
</evidence>
<dbReference type="PANTHER" id="PTHR43820">
    <property type="entry name" value="HIGH-AFFINITY BRANCHED-CHAIN AMINO ACID TRANSPORT ATP-BINDING PROTEIN LIVF"/>
    <property type="match status" value="1"/>
</dbReference>
<keyword evidence="5" id="KW-0029">Amino-acid transport</keyword>
<dbReference type="InterPro" id="IPR003593">
    <property type="entry name" value="AAA+_ATPase"/>
</dbReference>
<dbReference type="PANTHER" id="PTHR43820:SF4">
    <property type="entry name" value="HIGH-AFFINITY BRANCHED-CHAIN AMINO ACID TRANSPORT ATP-BINDING PROTEIN LIVF"/>
    <property type="match status" value="1"/>
</dbReference>
<comment type="similarity">
    <text evidence="1">Belongs to the ABC transporter superfamily.</text>
</comment>
<dbReference type="RefSeq" id="WP_183364271.1">
    <property type="nucleotide sequence ID" value="NZ_JACIEZ010000001.1"/>
</dbReference>
<dbReference type="AlphaFoldDB" id="A0A7W6NJ64"/>
<dbReference type="PROSITE" id="PS50893">
    <property type="entry name" value="ABC_TRANSPORTER_2"/>
    <property type="match status" value="1"/>
</dbReference>
<keyword evidence="3" id="KW-0547">Nucleotide-binding</keyword>
<dbReference type="PROSITE" id="PS00211">
    <property type="entry name" value="ABC_TRANSPORTER_1"/>
    <property type="match status" value="1"/>
</dbReference>
<evidence type="ECO:0000256" key="3">
    <source>
        <dbReference type="ARBA" id="ARBA00022741"/>
    </source>
</evidence>
<evidence type="ECO:0000313" key="8">
    <source>
        <dbReference type="Proteomes" id="UP000528286"/>
    </source>
</evidence>
<gene>
    <name evidence="7" type="ORF">GGR23_000231</name>
</gene>
<feature type="domain" description="ABC transporter" evidence="6">
    <location>
        <begin position="4"/>
        <end position="228"/>
    </location>
</feature>
<dbReference type="EMBL" id="JACIEZ010000001">
    <property type="protein sequence ID" value="MBB4063070.1"/>
    <property type="molecule type" value="Genomic_DNA"/>
</dbReference>